<dbReference type="InterPro" id="IPR011009">
    <property type="entry name" value="Kinase-like_dom_sf"/>
</dbReference>
<evidence type="ECO:0000313" key="11">
    <source>
        <dbReference type="Proteomes" id="UP001151081"/>
    </source>
</evidence>
<keyword evidence="3" id="KW-0808">Transferase</keyword>
<dbReference type="SMART" id="SM00220">
    <property type="entry name" value="S_TKc"/>
    <property type="match status" value="2"/>
</dbReference>
<evidence type="ECO:0000313" key="10">
    <source>
        <dbReference type="EMBL" id="MDC3987292.1"/>
    </source>
</evidence>
<evidence type="ECO:0000259" key="9">
    <source>
        <dbReference type="PROSITE" id="PS50011"/>
    </source>
</evidence>
<feature type="region of interest" description="Disordered" evidence="8">
    <location>
        <begin position="750"/>
        <end position="773"/>
    </location>
</feature>
<dbReference type="GO" id="GO:0004674">
    <property type="term" value="F:protein serine/threonine kinase activity"/>
    <property type="evidence" value="ECO:0007669"/>
    <property type="project" value="UniProtKB-KW"/>
</dbReference>
<dbReference type="PANTHER" id="PTHR43289:SF6">
    <property type="entry name" value="SERINE_THREONINE-PROTEIN KINASE NEKL-3"/>
    <property type="match status" value="1"/>
</dbReference>
<evidence type="ECO:0000256" key="6">
    <source>
        <dbReference type="ARBA" id="ARBA00022840"/>
    </source>
</evidence>
<evidence type="ECO:0000256" key="7">
    <source>
        <dbReference type="PROSITE-ProRule" id="PRU10141"/>
    </source>
</evidence>
<feature type="binding site" evidence="7">
    <location>
        <position position="431"/>
    </location>
    <ligand>
        <name>ATP</name>
        <dbReference type="ChEBI" id="CHEBI:30616"/>
    </ligand>
</feature>
<keyword evidence="6 7" id="KW-0067">ATP-binding</keyword>
<dbReference type="Gene3D" id="3.30.200.20">
    <property type="entry name" value="Phosphorylase Kinase, domain 1"/>
    <property type="match status" value="2"/>
</dbReference>
<proteinExistence type="predicted"/>
<comment type="caution">
    <text evidence="10">The sequence shown here is derived from an EMBL/GenBank/DDBJ whole genome shotgun (WGS) entry which is preliminary data.</text>
</comment>
<keyword evidence="4 7" id="KW-0547">Nucleotide-binding</keyword>
<protein>
    <recommendedName>
        <fullName evidence="1">non-specific serine/threonine protein kinase</fullName>
        <ecNumber evidence="1">2.7.11.1</ecNumber>
    </recommendedName>
</protein>
<dbReference type="EC" id="2.7.11.1" evidence="1"/>
<dbReference type="Pfam" id="PF00069">
    <property type="entry name" value="Pkinase"/>
    <property type="match status" value="2"/>
</dbReference>
<evidence type="ECO:0000256" key="5">
    <source>
        <dbReference type="ARBA" id="ARBA00022777"/>
    </source>
</evidence>
<dbReference type="InterPro" id="IPR017441">
    <property type="entry name" value="Protein_kinase_ATP_BS"/>
</dbReference>
<sequence length="917" mass="96421">MATAPLDMDRAGMEGAAQATRASDLAAPHDDERAGAGPGEELPRVLGRYLLLRRIARGGMGEVYLASTMGIEGAERPVVVKVIRRDHASDPSFIARFLDEARVQAQLQHSGVAQVLEASLDDETGEPYAVVEHVEGKSLGDVRGRAHALGYRVGWAEAVAVATMIAEALAHVHERKDPAGRALAIVHRDLSPQNVMVSYAGDVKIIDFGTARGMNRRCRTVSGVVFAKPGYVAPEVANGDTGDARVDVYALGVMLWELCAGRRFLQGDAAVHMAAVARNAQNLPPIAAQIGAPPELDTILAKLTAFDREVRYGLARVAARDLAKLLGAAPPLPGGERGVRARTQYLMQSLFPSEPAKSRREFARLVTAARATFEATIEEKVRPAAPQALPAEEEGLLPGTRLRLVREIGGGATSVVHEAEHVDLGRRVAVKILAPEHGASPEFAARFRHEARAMSRLSHEGLVDLYDFGRAADGRLFCVMELLEGETLEALISREREVDWQRALRIVIRALGALEVAHTAGIVHRDVKPANVFLTQSGTVKVLDFGLAHTPEDIGEAVLGAPSGDNAVAAGFTLFGTPEYMAPEQAAGGRVDGRADLYALGCVLYEMLTGSLPFTGASAAAIVDAKMKGSPERPRDRAPGKRLPEAVDELVMRALSRHPGLRFQSAAEMREAAMLALGAPVRARRRRRTAGFAALAAAMAFATVLLAGKARDIGAMIPVAWKSVTAPAPAVVAEPAPAAAPATDPAPAVAAAAAPVADPASAPEPAPAPEPAAAPEPLQLAEVPISADPEPSRPAPARPRPSNRASKKEAAASSQMVAAVAQADKPSVTPASGDKASAGANKVVHADDVAHVEPTEPSHAEPASKDKDEQARLRRKKKTRMASKPADGGIGGAARPGRAEPPIVKDGQGAKPANKTK</sequence>
<dbReference type="Gene3D" id="1.10.510.10">
    <property type="entry name" value="Transferase(Phosphotransferase) domain 1"/>
    <property type="match status" value="2"/>
</dbReference>
<feature type="domain" description="Protein kinase" evidence="9">
    <location>
        <begin position="402"/>
        <end position="674"/>
    </location>
</feature>
<gene>
    <name evidence="10" type="ORF">KEG57_42885</name>
</gene>
<dbReference type="InterPro" id="IPR008266">
    <property type="entry name" value="Tyr_kinase_AS"/>
</dbReference>
<dbReference type="PROSITE" id="PS00107">
    <property type="entry name" value="PROTEIN_KINASE_ATP"/>
    <property type="match status" value="1"/>
</dbReference>
<feature type="domain" description="Protein kinase" evidence="9">
    <location>
        <begin position="49"/>
        <end position="326"/>
    </location>
</feature>
<organism evidence="10 11">
    <name type="scientific">Polyangium jinanense</name>
    <dbReference type="NCBI Taxonomy" id="2829994"/>
    <lineage>
        <taxon>Bacteria</taxon>
        <taxon>Pseudomonadati</taxon>
        <taxon>Myxococcota</taxon>
        <taxon>Polyangia</taxon>
        <taxon>Polyangiales</taxon>
        <taxon>Polyangiaceae</taxon>
        <taxon>Polyangium</taxon>
    </lineage>
</organism>
<reference evidence="10 11" key="1">
    <citation type="submission" date="2021-04" db="EMBL/GenBank/DDBJ databases">
        <title>Genome analysis of Polyangium sp.</title>
        <authorList>
            <person name="Li Y."/>
            <person name="Wang J."/>
        </authorList>
    </citation>
    <scope>NUCLEOTIDE SEQUENCE [LARGE SCALE GENOMIC DNA]</scope>
    <source>
        <strain evidence="10 11">SDU14</strain>
    </source>
</reference>
<evidence type="ECO:0000256" key="1">
    <source>
        <dbReference type="ARBA" id="ARBA00012513"/>
    </source>
</evidence>
<accession>A0A9X4AYN1</accession>
<evidence type="ECO:0000256" key="4">
    <source>
        <dbReference type="ARBA" id="ARBA00022741"/>
    </source>
</evidence>
<evidence type="ECO:0000256" key="3">
    <source>
        <dbReference type="ARBA" id="ARBA00022679"/>
    </source>
</evidence>
<feature type="compositionally biased region" description="Low complexity" evidence="8">
    <location>
        <begin position="750"/>
        <end position="761"/>
    </location>
</feature>
<dbReference type="InterPro" id="IPR008271">
    <property type="entry name" value="Ser/Thr_kinase_AS"/>
</dbReference>
<dbReference type="PANTHER" id="PTHR43289">
    <property type="entry name" value="MITOGEN-ACTIVATED PROTEIN KINASE KINASE KINASE 20-RELATED"/>
    <property type="match status" value="1"/>
</dbReference>
<dbReference type="GO" id="GO:0005524">
    <property type="term" value="F:ATP binding"/>
    <property type="evidence" value="ECO:0007669"/>
    <property type="project" value="UniProtKB-UniRule"/>
</dbReference>
<feature type="compositionally biased region" description="Low complexity" evidence="8">
    <location>
        <begin position="811"/>
        <end position="823"/>
    </location>
</feature>
<name>A0A9X4AYN1_9BACT</name>
<evidence type="ECO:0000256" key="2">
    <source>
        <dbReference type="ARBA" id="ARBA00022527"/>
    </source>
</evidence>
<dbReference type="CDD" id="cd14014">
    <property type="entry name" value="STKc_PknB_like"/>
    <property type="match status" value="2"/>
</dbReference>
<dbReference type="Proteomes" id="UP001151081">
    <property type="component" value="Unassembled WGS sequence"/>
</dbReference>
<evidence type="ECO:0000256" key="8">
    <source>
        <dbReference type="SAM" id="MobiDB-lite"/>
    </source>
</evidence>
<dbReference type="AlphaFoldDB" id="A0A9X4AYN1"/>
<dbReference type="InterPro" id="IPR000719">
    <property type="entry name" value="Prot_kinase_dom"/>
</dbReference>
<keyword evidence="11" id="KW-1185">Reference proteome</keyword>
<dbReference type="PROSITE" id="PS00109">
    <property type="entry name" value="PROTEIN_KINASE_TYR"/>
    <property type="match status" value="1"/>
</dbReference>
<dbReference type="PROSITE" id="PS00108">
    <property type="entry name" value="PROTEIN_KINASE_ST"/>
    <property type="match status" value="1"/>
</dbReference>
<feature type="region of interest" description="Disordered" evidence="8">
    <location>
        <begin position="1"/>
        <end position="39"/>
    </location>
</feature>
<feature type="compositionally biased region" description="Basic and acidic residues" evidence="8">
    <location>
        <begin position="844"/>
        <end position="872"/>
    </location>
</feature>
<keyword evidence="5 10" id="KW-0418">Kinase</keyword>
<feature type="region of interest" description="Disordered" evidence="8">
    <location>
        <begin position="786"/>
        <end position="917"/>
    </location>
</feature>
<dbReference type="EMBL" id="JAGTJJ010000050">
    <property type="protein sequence ID" value="MDC3987292.1"/>
    <property type="molecule type" value="Genomic_DNA"/>
</dbReference>
<dbReference type="SUPFAM" id="SSF56112">
    <property type="entry name" value="Protein kinase-like (PK-like)"/>
    <property type="match status" value="2"/>
</dbReference>
<dbReference type="PROSITE" id="PS50011">
    <property type="entry name" value="PROTEIN_KINASE_DOM"/>
    <property type="match status" value="2"/>
</dbReference>
<feature type="compositionally biased region" description="Pro residues" evidence="8">
    <location>
        <begin position="762"/>
        <end position="773"/>
    </location>
</feature>
<dbReference type="FunFam" id="1.10.510.10:FF:000021">
    <property type="entry name" value="Serine/threonine protein kinase"/>
    <property type="match status" value="1"/>
</dbReference>
<keyword evidence="2 10" id="KW-0723">Serine/threonine-protein kinase</keyword>
<dbReference type="RefSeq" id="WP_272423980.1">
    <property type="nucleotide sequence ID" value="NZ_JAGTJJ010000050.1"/>
</dbReference>